<dbReference type="InterPro" id="IPR051988">
    <property type="entry name" value="HRR_RAD51_Paralog"/>
</dbReference>
<keyword evidence="8" id="KW-0234">DNA repair</keyword>
<dbReference type="InterPro" id="IPR013632">
    <property type="entry name" value="Rad51_C"/>
</dbReference>
<dbReference type="PIRSF" id="PIRSF005856">
    <property type="entry name" value="Rad51"/>
    <property type="match status" value="1"/>
</dbReference>
<gene>
    <name evidence="11" type="ORF">PEVE_00022865</name>
</gene>
<dbReference type="CDD" id="cd19489">
    <property type="entry name" value="Rad51D"/>
    <property type="match status" value="1"/>
</dbReference>
<evidence type="ECO:0000259" key="10">
    <source>
        <dbReference type="PROSITE" id="PS50162"/>
    </source>
</evidence>
<dbReference type="InterPro" id="IPR020588">
    <property type="entry name" value="RecA_ATP-bd"/>
</dbReference>
<dbReference type="InterPro" id="IPR047323">
    <property type="entry name" value="Rad51D_C"/>
</dbReference>
<proteinExistence type="inferred from homology"/>
<sequence>MHRLLSLSCGSLQPSHLNALQENGVKTVADFISCNAERLAQKISLPEMVLCSLQQTVIVQMAAFTLSGRDFYDDMMSRFGIISSGNNIGYLFFSLDELLDGGLYSGELTEIVGAAGAGKSQICMNIALSTAMKTKKNVLYVDTGGSMSGTRIREMLQGWNSSLEDQEVCDILSRISVIQAFDIFSVVDVLEGVRQKLHTEENDDEMQQLRMIIVDSVAAVVSPILGGQQIHGHSLMVNLSRILKSLAVEHSVAVVITNNVVTDSSKSSFSTKPALGPTWAHVPNTRLFIQRSPISQVDGTERIATVIKSSRQKLLVSCTFYIHNSGLHSQRPVSQN</sequence>
<evidence type="ECO:0000256" key="4">
    <source>
        <dbReference type="ARBA" id="ARBA00022763"/>
    </source>
</evidence>
<name>A0ABN8SKW1_9CNID</name>
<keyword evidence="4" id="KW-0227">DNA damage</keyword>
<dbReference type="PANTHER" id="PTHR46457:SF1">
    <property type="entry name" value="DNA REPAIR PROTEIN RAD51 HOMOLOG 4"/>
    <property type="match status" value="1"/>
</dbReference>
<evidence type="ECO:0000256" key="9">
    <source>
        <dbReference type="ARBA" id="ARBA00023242"/>
    </source>
</evidence>
<evidence type="ECO:0000256" key="8">
    <source>
        <dbReference type="ARBA" id="ARBA00023204"/>
    </source>
</evidence>
<keyword evidence="3" id="KW-0547">Nucleotide-binding</keyword>
<dbReference type="InterPro" id="IPR003593">
    <property type="entry name" value="AAA+_ATPase"/>
</dbReference>
<protein>
    <recommendedName>
        <fullName evidence="10">RecA family profile 1 domain-containing protein</fullName>
    </recommendedName>
</protein>
<evidence type="ECO:0000313" key="12">
    <source>
        <dbReference type="Proteomes" id="UP001159427"/>
    </source>
</evidence>
<accession>A0ABN8SKW1</accession>
<dbReference type="Pfam" id="PF21794">
    <property type="entry name" value="RAD51D_N"/>
    <property type="match status" value="1"/>
</dbReference>
<dbReference type="InterPro" id="IPR027417">
    <property type="entry name" value="P-loop_NTPase"/>
</dbReference>
<dbReference type="EMBL" id="CALNXI010003031">
    <property type="protein sequence ID" value="CAH3191895.1"/>
    <property type="molecule type" value="Genomic_DNA"/>
</dbReference>
<dbReference type="InterPro" id="IPR048943">
    <property type="entry name" value="RAD51D_N"/>
</dbReference>
<reference evidence="11 12" key="1">
    <citation type="submission" date="2022-05" db="EMBL/GenBank/DDBJ databases">
        <authorList>
            <consortium name="Genoscope - CEA"/>
            <person name="William W."/>
        </authorList>
    </citation>
    <scope>NUCLEOTIDE SEQUENCE [LARGE SCALE GENOMIC DNA]</scope>
</reference>
<evidence type="ECO:0000256" key="2">
    <source>
        <dbReference type="ARBA" id="ARBA00007095"/>
    </source>
</evidence>
<evidence type="ECO:0000256" key="1">
    <source>
        <dbReference type="ARBA" id="ARBA00004123"/>
    </source>
</evidence>
<comment type="subcellular location">
    <subcellularLocation>
        <location evidence="1">Nucleus</location>
    </subcellularLocation>
</comment>
<dbReference type="PROSITE" id="PS50162">
    <property type="entry name" value="RECA_2"/>
    <property type="match status" value="1"/>
</dbReference>
<evidence type="ECO:0000256" key="7">
    <source>
        <dbReference type="ARBA" id="ARBA00023172"/>
    </source>
</evidence>
<keyword evidence="12" id="KW-1185">Reference proteome</keyword>
<keyword evidence="5" id="KW-0067">ATP-binding</keyword>
<dbReference type="SUPFAM" id="SSF52540">
    <property type="entry name" value="P-loop containing nucleoside triphosphate hydrolases"/>
    <property type="match status" value="1"/>
</dbReference>
<keyword evidence="9" id="KW-0539">Nucleus</keyword>
<comment type="caution">
    <text evidence="11">The sequence shown here is derived from an EMBL/GenBank/DDBJ whole genome shotgun (WGS) entry which is preliminary data.</text>
</comment>
<feature type="domain" description="RecA family profile 1" evidence="10">
    <location>
        <begin position="84"/>
        <end position="260"/>
    </location>
</feature>
<evidence type="ECO:0000313" key="11">
    <source>
        <dbReference type="EMBL" id="CAH3191895.1"/>
    </source>
</evidence>
<dbReference type="InterPro" id="IPR016467">
    <property type="entry name" value="DNA_recomb/repair_RecA-like"/>
</dbReference>
<evidence type="ECO:0000256" key="3">
    <source>
        <dbReference type="ARBA" id="ARBA00022741"/>
    </source>
</evidence>
<dbReference type="Pfam" id="PF08423">
    <property type="entry name" value="Rad51"/>
    <property type="match status" value="1"/>
</dbReference>
<organism evidence="11 12">
    <name type="scientific">Porites evermanni</name>
    <dbReference type="NCBI Taxonomy" id="104178"/>
    <lineage>
        <taxon>Eukaryota</taxon>
        <taxon>Metazoa</taxon>
        <taxon>Cnidaria</taxon>
        <taxon>Anthozoa</taxon>
        <taxon>Hexacorallia</taxon>
        <taxon>Scleractinia</taxon>
        <taxon>Fungiina</taxon>
        <taxon>Poritidae</taxon>
        <taxon>Porites</taxon>
    </lineage>
</organism>
<keyword evidence="6" id="KW-0238">DNA-binding</keyword>
<dbReference type="SMART" id="SM00382">
    <property type="entry name" value="AAA"/>
    <property type="match status" value="1"/>
</dbReference>
<comment type="similarity">
    <text evidence="2">Belongs to the RecA family. RAD51 subfamily.</text>
</comment>
<evidence type="ECO:0000256" key="5">
    <source>
        <dbReference type="ARBA" id="ARBA00022840"/>
    </source>
</evidence>
<dbReference type="Gene3D" id="3.40.50.300">
    <property type="entry name" value="P-loop containing nucleotide triphosphate hydrolases"/>
    <property type="match status" value="1"/>
</dbReference>
<dbReference type="Proteomes" id="UP001159427">
    <property type="component" value="Unassembled WGS sequence"/>
</dbReference>
<keyword evidence="7" id="KW-0233">DNA recombination</keyword>
<evidence type="ECO:0000256" key="6">
    <source>
        <dbReference type="ARBA" id="ARBA00023125"/>
    </source>
</evidence>
<dbReference type="PANTHER" id="PTHR46457">
    <property type="entry name" value="DNA REPAIR PROTEIN RAD51 HOMOLOG 4"/>
    <property type="match status" value="1"/>
</dbReference>